<dbReference type="AlphaFoldDB" id="A0A2H0VD79"/>
<evidence type="ECO:0000256" key="4">
    <source>
        <dbReference type="ARBA" id="ARBA00022840"/>
    </source>
</evidence>
<dbReference type="Proteomes" id="UP000230557">
    <property type="component" value="Unassembled WGS sequence"/>
</dbReference>
<dbReference type="SUPFAM" id="SSF81923">
    <property type="entry name" value="Double Clp-N motif"/>
    <property type="match status" value="1"/>
</dbReference>
<evidence type="ECO:0000256" key="2">
    <source>
        <dbReference type="ARBA" id="ARBA00022737"/>
    </source>
</evidence>
<dbReference type="FunFam" id="3.40.50.300:FF:000025">
    <property type="entry name" value="ATP-dependent Clp protease subunit"/>
    <property type="match status" value="1"/>
</dbReference>
<evidence type="ECO:0000256" key="9">
    <source>
        <dbReference type="RuleBase" id="RU362034"/>
    </source>
</evidence>
<comment type="function">
    <text evidence="9">Part of a stress-induced multi-chaperone system, it is involved in the recovery of the cell from heat-induced damage, in cooperation with DnaK, DnaJ and GrpE.</text>
</comment>
<evidence type="ECO:0000256" key="1">
    <source>
        <dbReference type="ARBA" id="ARBA00008675"/>
    </source>
</evidence>
<dbReference type="Gene3D" id="1.10.8.60">
    <property type="match status" value="1"/>
</dbReference>
<dbReference type="InterPro" id="IPR018368">
    <property type="entry name" value="ClpA/B_CS1"/>
</dbReference>
<dbReference type="InterPro" id="IPR004176">
    <property type="entry name" value="Clp_R_N"/>
</dbReference>
<evidence type="ECO:0000313" key="12">
    <source>
        <dbReference type="Proteomes" id="UP000230557"/>
    </source>
</evidence>
<organism evidence="11 12">
    <name type="scientific">Candidatus Doudnabacteria bacterium CG10_big_fil_rev_8_21_14_0_10_41_10</name>
    <dbReference type="NCBI Taxonomy" id="1974551"/>
    <lineage>
        <taxon>Bacteria</taxon>
        <taxon>Candidatus Doudnaibacteriota</taxon>
    </lineage>
</organism>
<dbReference type="EMBL" id="PFAJ01000044">
    <property type="protein sequence ID" value="PIR97068.1"/>
    <property type="molecule type" value="Genomic_DNA"/>
</dbReference>
<comment type="subcellular location">
    <subcellularLocation>
        <location evidence="9">Cytoplasm</location>
    </subcellularLocation>
</comment>
<sequence length="874" mass="97914">MFPLDKFTQKAQEAIAGSQAIAAEKQQQQVDSLHLLLSLVTQEGGIVPSLLEKLGIDPEIVEQKVEDKVLSLPQIAVVFGGMSQVYITQNLNEILNESIKEAKKLKDDYVSTEHLFLAILDKGQTAKTVLETIGINRDKVLNSLKEIRGGSTVTSPDPESSYQALDKYTLNLTEMARKGKLDPVIGRDSEIRRVMQVLSRRTKNNPVLIGDPGVGKTAIVEGLVQRIIAGDVPESLKNKKIYSLDMGSLLAGAKFRGEFEQRLKSVLREVELSTGQIVLFIDELHTVVGAGAAEGGLDAANMLKPMLARGTLHAIGATTLKEYQRYVERDAALERRFQPVHVSEPSVEDTIAILRGIKEKYEVHHGIKITDDAIVAAVEFSSRYISDRFLPDKAIDQIDEASANLRMEIDSMPEELDELKRKARQLEIQKQALKKEPAKEVKDKIKHLQKELAEVNEQSKDLELHWKAEKDVITKIREAKSTIDKLKNEADGAEREGNLNKVAEIRYGEIPDLEKKIKIQEKRLGQLQTKHAILKEEISSEDIAHVISRATGIPVEKMLQSEGEKLKSMEKELTNRVVGQKEALTSVANAIRRSRSGIAEPHRPIGSFIFMGPTGVGKTETAKALAEFLFNDEKAIIRVDMSEYSEKHSVSKFIGSPPGYVGHEEGGQLTEQVRHKPYSVILFDEIEKAHPEIFNSLLQILDEGRMTDAKGRKVNFKNTIIIMTSNLGSDLMRQFSIGFTEKTDDGVPDEAAMKERVMDILKKSFRPEFLNRLDETIFFHPLSKKDIQEIVKLQLDVVKARLDEQNIKLQFKDSVKALLSKEGYDPAFGARPLKRLIQKKILDQLALMIVSGEIEKKDTLIIDVKDNDVVMKKK</sequence>
<dbReference type="Pfam" id="PF00004">
    <property type="entry name" value="AAA"/>
    <property type="match status" value="1"/>
</dbReference>
<dbReference type="InterPro" id="IPR017730">
    <property type="entry name" value="Chaperonin_ClpB"/>
</dbReference>
<dbReference type="InterPro" id="IPR036628">
    <property type="entry name" value="Clp_N_dom_sf"/>
</dbReference>
<dbReference type="InterPro" id="IPR019489">
    <property type="entry name" value="Clp_ATPase_C"/>
</dbReference>
<dbReference type="Pfam" id="PF17871">
    <property type="entry name" value="AAA_lid_9"/>
    <property type="match status" value="1"/>
</dbReference>
<keyword evidence="4 9" id="KW-0067">ATP-binding</keyword>
<protein>
    <recommendedName>
        <fullName evidence="9">Chaperone protein ClpB</fullName>
    </recommendedName>
</protein>
<keyword evidence="9" id="KW-0963">Cytoplasm</keyword>
<comment type="subunit">
    <text evidence="7">Homohexamer. The oligomerization is ATP-dependent.</text>
</comment>
<keyword evidence="6 9" id="KW-0143">Chaperone</keyword>
<dbReference type="CDD" id="cd19499">
    <property type="entry name" value="RecA-like_ClpB_Hsp104-like"/>
    <property type="match status" value="1"/>
</dbReference>
<evidence type="ECO:0000256" key="5">
    <source>
        <dbReference type="ARBA" id="ARBA00023054"/>
    </source>
</evidence>
<proteinExistence type="inferred from homology"/>
<dbReference type="Gene3D" id="1.10.1780.10">
    <property type="entry name" value="Clp, N-terminal domain"/>
    <property type="match status" value="1"/>
</dbReference>
<feature type="domain" description="Clp R" evidence="10">
    <location>
        <begin position="4"/>
        <end position="150"/>
    </location>
</feature>
<dbReference type="GO" id="GO:0016887">
    <property type="term" value="F:ATP hydrolysis activity"/>
    <property type="evidence" value="ECO:0007669"/>
    <property type="project" value="InterPro"/>
</dbReference>
<dbReference type="InterPro" id="IPR003959">
    <property type="entry name" value="ATPase_AAA_core"/>
</dbReference>
<dbReference type="NCBIfam" id="TIGR03346">
    <property type="entry name" value="chaperone_ClpB"/>
    <property type="match status" value="1"/>
</dbReference>
<dbReference type="PRINTS" id="PR00300">
    <property type="entry name" value="CLPPROTEASEA"/>
</dbReference>
<evidence type="ECO:0000259" key="10">
    <source>
        <dbReference type="PROSITE" id="PS51903"/>
    </source>
</evidence>
<evidence type="ECO:0000256" key="3">
    <source>
        <dbReference type="ARBA" id="ARBA00022741"/>
    </source>
</evidence>
<evidence type="ECO:0000313" key="11">
    <source>
        <dbReference type="EMBL" id="PIR97068.1"/>
    </source>
</evidence>
<dbReference type="PANTHER" id="PTHR11638">
    <property type="entry name" value="ATP-DEPENDENT CLP PROTEASE"/>
    <property type="match status" value="1"/>
</dbReference>
<dbReference type="FunFam" id="1.10.8.60:FF:000017">
    <property type="entry name" value="ATP-dependent chaperone ClpB"/>
    <property type="match status" value="1"/>
</dbReference>
<dbReference type="Gene3D" id="3.40.50.300">
    <property type="entry name" value="P-loop containing nucleotide triphosphate hydrolases"/>
    <property type="match status" value="3"/>
</dbReference>
<dbReference type="FunFam" id="3.40.50.300:FF:000120">
    <property type="entry name" value="ATP-dependent chaperone ClpB"/>
    <property type="match status" value="1"/>
</dbReference>
<comment type="subunit">
    <text evidence="9">Homohexamer; The oligomerization is ATP-dependent.</text>
</comment>
<evidence type="ECO:0000256" key="8">
    <source>
        <dbReference type="PROSITE-ProRule" id="PRU01251"/>
    </source>
</evidence>
<dbReference type="SMART" id="SM01086">
    <property type="entry name" value="ClpB_D2-small"/>
    <property type="match status" value="1"/>
</dbReference>
<keyword evidence="5 9" id="KW-0175">Coiled coil</keyword>
<dbReference type="PROSITE" id="PS00870">
    <property type="entry name" value="CLPAB_1"/>
    <property type="match status" value="1"/>
</dbReference>
<comment type="caution">
    <text evidence="11">The sequence shown here is derived from an EMBL/GenBank/DDBJ whole genome shotgun (WGS) entry which is preliminary data.</text>
</comment>
<dbReference type="FunFam" id="3.40.50.300:FF:000010">
    <property type="entry name" value="Chaperone clpB 1, putative"/>
    <property type="match status" value="1"/>
</dbReference>
<dbReference type="Pfam" id="PF10431">
    <property type="entry name" value="ClpB_D2-small"/>
    <property type="match status" value="1"/>
</dbReference>
<evidence type="ECO:0000256" key="7">
    <source>
        <dbReference type="ARBA" id="ARBA00026057"/>
    </source>
</evidence>
<keyword evidence="2 8" id="KW-0677">Repeat</keyword>
<keyword evidence="3 9" id="KW-0547">Nucleotide-binding</keyword>
<dbReference type="GO" id="GO:0034605">
    <property type="term" value="P:cellular response to heat"/>
    <property type="evidence" value="ECO:0007669"/>
    <property type="project" value="TreeGrafter"/>
</dbReference>
<dbReference type="Pfam" id="PF07724">
    <property type="entry name" value="AAA_2"/>
    <property type="match status" value="1"/>
</dbReference>
<dbReference type="SUPFAM" id="SSF52540">
    <property type="entry name" value="P-loop containing nucleoside triphosphate hydrolases"/>
    <property type="match status" value="2"/>
</dbReference>
<dbReference type="SMART" id="SM00382">
    <property type="entry name" value="AAA"/>
    <property type="match status" value="2"/>
</dbReference>
<dbReference type="InterPro" id="IPR050130">
    <property type="entry name" value="ClpA_ClpB"/>
</dbReference>
<dbReference type="InterPro" id="IPR003593">
    <property type="entry name" value="AAA+_ATPase"/>
</dbReference>
<dbReference type="GO" id="GO:0042026">
    <property type="term" value="P:protein refolding"/>
    <property type="evidence" value="ECO:0007669"/>
    <property type="project" value="UniProtKB-UniRule"/>
</dbReference>
<name>A0A2H0VD79_9BACT</name>
<reference evidence="12" key="1">
    <citation type="submission" date="2017-09" db="EMBL/GenBank/DDBJ databases">
        <title>Depth-based differentiation of microbial function through sediment-hosted aquifers and enrichment of novel symbionts in the deep terrestrial subsurface.</title>
        <authorList>
            <person name="Probst A.J."/>
            <person name="Ladd B."/>
            <person name="Jarett J.K."/>
            <person name="Geller-Mcgrath D.E."/>
            <person name="Sieber C.M.K."/>
            <person name="Emerson J.B."/>
            <person name="Anantharaman K."/>
            <person name="Thomas B.C."/>
            <person name="Malmstrom R."/>
            <person name="Stieglmeier M."/>
            <person name="Klingl A."/>
            <person name="Woyke T."/>
            <person name="Ryan C.M."/>
            <person name="Banfield J.F."/>
        </authorList>
    </citation>
    <scope>NUCLEOTIDE SEQUENCE [LARGE SCALE GENOMIC DNA]</scope>
</reference>
<gene>
    <name evidence="9 11" type="primary">clpB</name>
    <name evidence="11" type="ORF">COT91_03115</name>
</gene>
<dbReference type="GO" id="GO:0005524">
    <property type="term" value="F:ATP binding"/>
    <property type="evidence" value="ECO:0007669"/>
    <property type="project" value="UniProtKB-UniRule"/>
</dbReference>
<dbReference type="PROSITE" id="PS51903">
    <property type="entry name" value="CLP_R"/>
    <property type="match status" value="1"/>
</dbReference>
<dbReference type="GO" id="GO:0005737">
    <property type="term" value="C:cytoplasm"/>
    <property type="evidence" value="ECO:0007669"/>
    <property type="project" value="UniProtKB-SubCell"/>
</dbReference>
<feature type="coiled-coil region" evidence="9">
    <location>
        <begin position="402"/>
        <end position="537"/>
    </location>
</feature>
<dbReference type="CDD" id="cd00009">
    <property type="entry name" value="AAA"/>
    <property type="match status" value="1"/>
</dbReference>
<dbReference type="InterPro" id="IPR001270">
    <property type="entry name" value="ClpA/B"/>
</dbReference>
<evidence type="ECO:0000256" key="6">
    <source>
        <dbReference type="ARBA" id="ARBA00023186"/>
    </source>
</evidence>
<dbReference type="Pfam" id="PF02861">
    <property type="entry name" value="Clp_N"/>
    <property type="match status" value="1"/>
</dbReference>
<dbReference type="PANTHER" id="PTHR11638:SF18">
    <property type="entry name" value="HEAT SHOCK PROTEIN 104"/>
    <property type="match status" value="1"/>
</dbReference>
<dbReference type="InterPro" id="IPR041546">
    <property type="entry name" value="ClpA/ClpB_AAA_lid"/>
</dbReference>
<comment type="similarity">
    <text evidence="1 9">Belongs to the ClpA/ClpB family.</text>
</comment>
<accession>A0A2H0VD79</accession>
<keyword evidence="9" id="KW-0346">Stress response</keyword>
<dbReference type="InterPro" id="IPR027417">
    <property type="entry name" value="P-loop_NTPase"/>
</dbReference>